<dbReference type="RefSeq" id="WP_350726553.1">
    <property type="nucleotide sequence ID" value="NZ_JBEPCO010000101.1"/>
</dbReference>
<protein>
    <submittedName>
        <fullName evidence="2">Uncharacterized protein</fullName>
    </submittedName>
</protein>
<name>A0ABV1VD25_9ACTN</name>
<accession>A0ABV1VD25</accession>
<keyword evidence="3" id="KW-1185">Reference proteome</keyword>
<gene>
    <name evidence="2" type="ORF">ABT322_09290</name>
</gene>
<evidence type="ECO:0000313" key="3">
    <source>
        <dbReference type="Proteomes" id="UP001490330"/>
    </source>
</evidence>
<evidence type="ECO:0000313" key="2">
    <source>
        <dbReference type="EMBL" id="MER6903959.1"/>
    </source>
</evidence>
<reference evidence="2 3" key="1">
    <citation type="submission" date="2024-06" db="EMBL/GenBank/DDBJ databases">
        <title>The Natural Products Discovery Center: Release of the First 8490 Sequenced Strains for Exploring Actinobacteria Biosynthetic Diversity.</title>
        <authorList>
            <person name="Kalkreuter E."/>
            <person name="Kautsar S.A."/>
            <person name="Yang D."/>
            <person name="Bader C.D."/>
            <person name="Teijaro C.N."/>
            <person name="Fluegel L."/>
            <person name="Davis C.M."/>
            <person name="Simpson J.R."/>
            <person name="Lauterbach L."/>
            <person name="Steele A.D."/>
            <person name="Gui C."/>
            <person name="Meng S."/>
            <person name="Li G."/>
            <person name="Viehrig K."/>
            <person name="Ye F."/>
            <person name="Su P."/>
            <person name="Kiefer A.F."/>
            <person name="Nichols A."/>
            <person name="Cepeda A.J."/>
            <person name="Yan W."/>
            <person name="Fan B."/>
            <person name="Jiang Y."/>
            <person name="Adhikari A."/>
            <person name="Zheng C.-J."/>
            <person name="Schuster L."/>
            <person name="Cowan T.M."/>
            <person name="Smanski M.J."/>
            <person name="Chevrette M.G."/>
            <person name="De Carvalho L.P.S."/>
            <person name="Shen B."/>
        </authorList>
    </citation>
    <scope>NUCLEOTIDE SEQUENCE [LARGE SCALE GENOMIC DNA]</scope>
    <source>
        <strain evidence="2 3">NPDC000632</strain>
    </source>
</reference>
<feature type="compositionally biased region" description="Basic and acidic residues" evidence="1">
    <location>
        <begin position="1"/>
        <end position="10"/>
    </location>
</feature>
<organism evidence="2 3">
    <name type="scientific">Streptomyces flaveolus</name>
    <dbReference type="NCBI Taxonomy" id="67297"/>
    <lineage>
        <taxon>Bacteria</taxon>
        <taxon>Bacillati</taxon>
        <taxon>Actinomycetota</taxon>
        <taxon>Actinomycetes</taxon>
        <taxon>Kitasatosporales</taxon>
        <taxon>Streptomycetaceae</taxon>
        <taxon>Streptomyces</taxon>
    </lineage>
</organism>
<feature type="region of interest" description="Disordered" evidence="1">
    <location>
        <begin position="1"/>
        <end position="25"/>
    </location>
</feature>
<feature type="compositionally biased region" description="Polar residues" evidence="1">
    <location>
        <begin position="12"/>
        <end position="25"/>
    </location>
</feature>
<proteinExistence type="predicted"/>
<comment type="caution">
    <text evidence="2">The sequence shown here is derived from an EMBL/GenBank/DDBJ whole genome shotgun (WGS) entry which is preliminary data.</text>
</comment>
<sequence length="153" mass="16745">MSDTSPERRVTAPTNANGHRSVHASSDGQLIELAERLERVCLAHGRGGDLRGLLEEAGKETLLEEISAVLAENEFHTDRLAALLDAVDEALSTQGVHGLTRPNREWRELPGVKPAAPQIEAWFCPVARCTRAEKTPDDCTLTERRLDAAPFTP</sequence>
<evidence type="ECO:0000256" key="1">
    <source>
        <dbReference type="SAM" id="MobiDB-lite"/>
    </source>
</evidence>
<dbReference type="Proteomes" id="UP001490330">
    <property type="component" value="Unassembled WGS sequence"/>
</dbReference>
<dbReference type="EMBL" id="JBEPCV010000005">
    <property type="protein sequence ID" value="MER6903959.1"/>
    <property type="molecule type" value="Genomic_DNA"/>
</dbReference>